<keyword evidence="4 15" id="KW-0813">Transport</keyword>
<dbReference type="AlphaFoldDB" id="A0A1R2BRK8"/>
<dbReference type="PANTHER" id="PTHR45635">
    <property type="entry name" value="ADP,ATP CARRIER PROTEIN 1-RELATED-RELATED"/>
    <property type="match status" value="1"/>
</dbReference>
<dbReference type="PANTHER" id="PTHR45635:SF14">
    <property type="entry name" value="ADP_ATP TRANSLOCASE"/>
    <property type="match status" value="1"/>
</dbReference>
<sequence>MEKPSNFLLDFTLGGFSAGLSKTIVAPIERVKLLLQLQDVAKGMVGKEKYKGMFDCAVQVNKTQGFMSFWRGNTSNVLRYFPSQAINFAVKEQIKPLFAYKGSSFLRKAFNNFMAGGIAGAISLVVVYPLDFIRTRMAADVGKMKSDREFTDIMCVVKKIMQSDGIVGLYRGVTISILFSFLYRAIYFGGFDTGMSYFYPDSKKSNIIYVWALAQTITFIAGYVVYPLDTVRRRLMMQSGRQDTVYKNSFDCFRKIYYEEGGFQAFFKGAGTNAIRGLGGALVLVFFNEGKNAS</sequence>
<feature type="repeat" description="Solcar" evidence="14">
    <location>
        <begin position="107"/>
        <end position="197"/>
    </location>
</feature>
<comment type="similarity">
    <text evidence="2 15">Belongs to the mitochondrial carrier (TC 2.A.29) family.</text>
</comment>
<evidence type="ECO:0000313" key="17">
    <source>
        <dbReference type="EMBL" id="OMJ79225.1"/>
    </source>
</evidence>
<keyword evidence="10" id="KW-0496">Mitochondrion</keyword>
<gene>
    <name evidence="17" type="ORF">SteCoe_20777</name>
</gene>
<dbReference type="GO" id="GO:0005471">
    <property type="term" value="F:ATP:ADP antiporter activity"/>
    <property type="evidence" value="ECO:0007669"/>
    <property type="project" value="UniProtKB-UniRule"/>
</dbReference>
<evidence type="ECO:0000256" key="10">
    <source>
        <dbReference type="ARBA" id="ARBA00023128"/>
    </source>
</evidence>
<keyword evidence="7" id="KW-0677">Repeat</keyword>
<evidence type="ECO:0000256" key="15">
    <source>
        <dbReference type="RuleBase" id="RU000488"/>
    </source>
</evidence>
<protein>
    <recommendedName>
        <fullName evidence="16">ADP/ATP translocase</fullName>
    </recommendedName>
    <alternativeName>
        <fullName evidence="16">ADP,ATP carrier protein</fullName>
    </alternativeName>
</protein>
<feature type="transmembrane region" description="Helical" evidence="16">
    <location>
        <begin position="113"/>
        <end position="133"/>
    </location>
</feature>
<evidence type="ECO:0000256" key="4">
    <source>
        <dbReference type="ARBA" id="ARBA00022448"/>
    </source>
</evidence>
<dbReference type="PRINTS" id="PR00926">
    <property type="entry name" value="MITOCARRIER"/>
</dbReference>
<feature type="repeat" description="Solcar" evidence="14">
    <location>
        <begin position="5"/>
        <end position="97"/>
    </location>
</feature>
<keyword evidence="9 16" id="KW-1133">Transmembrane helix</keyword>
<dbReference type="EMBL" id="MPUH01000481">
    <property type="protein sequence ID" value="OMJ79225.1"/>
    <property type="molecule type" value="Genomic_DNA"/>
</dbReference>
<evidence type="ECO:0000256" key="11">
    <source>
        <dbReference type="ARBA" id="ARBA00023136"/>
    </source>
</evidence>
<keyword evidence="18" id="KW-1185">Reference proteome</keyword>
<comment type="subcellular location">
    <subcellularLocation>
        <location evidence="16">Membrane</location>
        <topology evidence="16">Multi-pass membrane protein</topology>
    </subcellularLocation>
    <subcellularLocation>
        <location evidence="1">Mitochondrion inner membrane</location>
        <topology evidence="1">Multi-pass membrane protein</topology>
    </subcellularLocation>
</comment>
<organism evidence="17 18">
    <name type="scientific">Stentor coeruleus</name>
    <dbReference type="NCBI Taxonomy" id="5963"/>
    <lineage>
        <taxon>Eukaryota</taxon>
        <taxon>Sar</taxon>
        <taxon>Alveolata</taxon>
        <taxon>Ciliophora</taxon>
        <taxon>Postciliodesmatophora</taxon>
        <taxon>Heterotrichea</taxon>
        <taxon>Heterotrichida</taxon>
        <taxon>Stentoridae</taxon>
        <taxon>Stentor</taxon>
    </lineage>
</organism>
<proteinExistence type="inferred from homology"/>
<evidence type="ECO:0000256" key="1">
    <source>
        <dbReference type="ARBA" id="ARBA00004448"/>
    </source>
</evidence>
<evidence type="ECO:0000256" key="9">
    <source>
        <dbReference type="ARBA" id="ARBA00022989"/>
    </source>
</evidence>
<keyword evidence="6 14" id="KW-0812">Transmembrane</keyword>
<evidence type="ECO:0000313" key="18">
    <source>
        <dbReference type="Proteomes" id="UP000187209"/>
    </source>
</evidence>
<evidence type="ECO:0000256" key="6">
    <source>
        <dbReference type="ARBA" id="ARBA00022692"/>
    </source>
</evidence>
<feature type="repeat" description="Solcar" evidence="14">
    <location>
        <begin position="205"/>
        <end position="293"/>
    </location>
</feature>
<dbReference type="PROSITE" id="PS50920">
    <property type="entry name" value="SOLCAR"/>
    <property type="match status" value="3"/>
</dbReference>
<feature type="transmembrane region" description="Helical" evidence="16">
    <location>
        <begin position="207"/>
        <end position="228"/>
    </location>
</feature>
<dbReference type="InterPro" id="IPR018108">
    <property type="entry name" value="MCP_transmembrane"/>
</dbReference>
<accession>A0A1R2BRK8</accession>
<comment type="function">
    <text evidence="16">Catalyzes the exchange of ADP and ATP across the membrane.</text>
</comment>
<dbReference type="PRINTS" id="PR00927">
    <property type="entry name" value="ADPTRNSLCASE"/>
</dbReference>
<evidence type="ECO:0000256" key="2">
    <source>
        <dbReference type="ARBA" id="ARBA00006375"/>
    </source>
</evidence>
<comment type="catalytic activity">
    <reaction evidence="12">
        <text>ADP(in) + ATP(out) = ADP(out) + ATP(in)</text>
        <dbReference type="Rhea" id="RHEA:34999"/>
        <dbReference type="ChEBI" id="CHEBI:30616"/>
        <dbReference type="ChEBI" id="CHEBI:456216"/>
    </reaction>
    <physiologicalReaction direction="left-to-right" evidence="12">
        <dbReference type="Rhea" id="RHEA:35000"/>
    </physiologicalReaction>
</comment>
<evidence type="ECO:0000256" key="8">
    <source>
        <dbReference type="ARBA" id="ARBA00022792"/>
    </source>
</evidence>
<reference evidence="17 18" key="1">
    <citation type="submission" date="2016-11" db="EMBL/GenBank/DDBJ databases">
        <title>The macronuclear genome of Stentor coeruleus: a giant cell with tiny introns.</title>
        <authorList>
            <person name="Slabodnick M."/>
            <person name="Ruby J.G."/>
            <person name="Reiff S.B."/>
            <person name="Swart E.C."/>
            <person name="Gosai S."/>
            <person name="Prabakaran S."/>
            <person name="Witkowska E."/>
            <person name="Larue G.E."/>
            <person name="Fisher S."/>
            <person name="Freeman R.M."/>
            <person name="Gunawardena J."/>
            <person name="Chu W."/>
            <person name="Stover N.A."/>
            <person name="Gregory B.D."/>
            <person name="Nowacki M."/>
            <person name="Derisi J."/>
            <person name="Roy S.W."/>
            <person name="Marshall W.F."/>
            <person name="Sood P."/>
        </authorList>
    </citation>
    <scope>NUCLEOTIDE SEQUENCE [LARGE SCALE GENOMIC DNA]</scope>
    <source>
        <strain evidence="17">WM001</strain>
    </source>
</reference>
<name>A0A1R2BRK8_9CILI</name>
<dbReference type="Gene3D" id="1.50.40.10">
    <property type="entry name" value="Mitochondrial carrier domain"/>
    <property type="match status" value="1"/>
</dbReference>
<dbReference type="SUPFAM" id="SSF103506">
    <property type="entry name" value="Mitochondrial carrier"/>
    <property type="match status" value="1"/>
</dbReference>
<dbReference type="Pfam" id="PF00153">
    <property type="entry name" value="Mito_carr"/>
    <property type="match status" value="3"/>
</dbReference>
<dbReference type="GO" id="GO:0140021">
    <property type="term" value="P:mitochondrial ADP transmembrane transport"/>
    <property type="evidence" value="ECO:0007669"/>
    <property type="project" value="InterPro"/>
</dbReference>
<comment type="caution">
    <text evidence="17">The sequence shown here is derived from an EMBL/GenBank/DDBJ whole genome shotgun (WGS) entry which is preliminary data.</text>
</comment>
<dbReference type="GO" id="GO:0005743">
    <property type="term" value="C:mitochondrial inner membrane"/>
    <property type="evidence" value="ECO:0007669"/>
    <property type="project" value="UniProtKB-SubCell"/>
</dbReference>
<dbReference type="InterPro" id="IPR002113">
    <property type="entry name" value="ADT_euk_type"/>
</dbReference>
<evidence type="ECO:0000256" key="16">
    <source>
        <dbReference type="RuleBase" id="RU368008"/>
    </source>
</evidence>
<comment type="subunit">
    <text evidence="3 16">Monomer.</text>
</comment>
<comment type="function">
    <text evidence="13">ADP:ATP antiporter that mediates import of ADP into the mitochondrial matrix for ATP synthesis, and export of ATP out to fuel the cell. Cycles between the cytoplasmic-open state (c-state) and the matrix-open state (m-state): operates by the alternating access mechanism with a single substrate-binding site intermittently exposed to either the cytosolic (c-state) or matrix (m-state) side of the inner mitochondrial membrane.</text>
</comment>
<evidence type="ECO:0000256" key="3">
    <source>
        <dbReference type="ARBA" id="ARBA00011245"/>
    </source>
</evidence>
<dbReference type="OrthoDB" id="277011at2759"/>
<evidence type="ECO:0000256" key="13">
    <source>
        <dbReference type="ARBA" id="ARBA00045250"/>
    </source>
</evidence>
<evidence type="ECO:0000256" key="12">
    <source>
        <dbReference type="ARBA" id="ARBA00024143"/>
    </source>
</evidence>
<keyword evidence="8" id="KW-0999">Mitochondrion inner membrane</keyword>
<dbReference type="GO" id="GO:1990544">
    <property type="term" value="P:mitochondrial ATP transmembrane transport"/>
    <property type="evidence" value="ECO:0007669"/>
    <property type="project" value="InterPro"/>
</dbReference>
<keyword evidence="5" id="KW-0050">Antiport</keyword>
<keyword evidence="11 14" id="KW-0472">Membrane</keyword>
<dbReference type="Proteomes" id="UP000187209">
    <property type="component" value="Unassembled WGS sequence"/>
</dbReference>
<dbReference type="InterPro" id="IPR002067">
    <property type="entry name" value="MCP"/>
</dbReference>
<feature type="transmembrane region" description="Helical" evidence="16">
    <location>
        <begin position="168"/>
        <end position="187"/>
    </location>
</feature>
<evidence type="ECO:0000256" key="5">
    <source>
        <dbReference type="ARBA" id="ARBA00022449"/>
    </source>
</evidence>
<evidence type="ECO:0000256" key="14">
    <source>
        <dbReference type="PROSITE-ProRule" id="PRU00282"/>
    </source>
</evidence>
<comment type="caution">
    <text evidence="16">Lacks conserved residue(s) required for the propagation of feature annotation.</text>
</comment>
<evidence type="ECO:0000256" key="7">
    <source>
        <dbReference type="ARBA" id="ARBA00022737"/>
    </source>
</evidence>
<dbReference type="InterPro" id="IPR023395">
    <property type="entry name" value="MCP_dom_sf"/>
</dbReference>